<dbReference type="Pfam" id="PF00431">
    <property type="entry name" value="CUB"/>
    <property type="match status" value="1"/>
</dbReference>
<dbReference type="InterPro" id="IPR051560">
    <property type="entry name" value="MAM_domain-containing"/>
</dbReference>
<evidence type="ECO:0000313" key="7">
    <source>
        <dbReference type="Proteomes" id="UP000683360"/>
    </source>
</evidence>
<organism evidence="6 7">
    <name type="scientific">Mytilus edulis</name>
    <name type="common">Blue mussel</name>
    <dbReference type="NCBI Taxonomy" id="6550"/>
    <lineage>
        <taxon>Eukaryota</taxon>
        <taxon>Metazoa</taxon>
        <taxon>Spiralia</taxon>
        <taxon>Lophotrochozoa</taxon>
        <taxon>Mollusca</taxon>
        <taxon>Bivalvia</taxon>
        <taxon>Autobranchia</taxon>
        <taxon>Pteriomorphia</taxon>
        <taxon>Mytilida</taxon>
        <taxon>Mytiloidea</taxon>
        <taxon>Mytilidae</taxon>
        <taxon>Mytilinae</taxon>
        <taxon>Mytilus</taxon>
    </lineage>
</organism>
<dbReference type="AlphaFoldDB" id="A0A8S3V3G8"/>
<name>A0A8S3V3G8_MYTED</name>
<dbReference type="InterPro" id="IPR000998">
    <property type="entry name" value="MAM_dom"/>
</dbReference>
<comment type="caution">
    <text evidence="2">Lacks conserved residue(s) required for the propagation of feature annotation.</text>
</comment>
<feature type="domain" description="CUB" evidence="3">
    <location>
        <begin position="79"/>
        <end position="220"/>
    </location>
</feature>
<dbReference type="Gene3D" id="2.60.120.290">
    <property type="entry name" value="Spermadhesin, CUB domain"/>
    <property type="match status" value="1"/>
</dbReference>
<dbReference type="InterPro" id="IPR013320">
    <property type="entry name" value="ConA-like_dom_sf"/>
</dbReference>
<dbReference type="InterPro" id="IPR000742">
    <property type="entry name" value="EGF"/>
</dbReference>
<dbReference type="PROSITE" id="PS50026">
    <property type="entry name" value="EGF_3"/>
    <property type="match status" value="1"/>
</dbReference>
<dbReference type="CDD" id="cd06263">
    <property type="entry name" value="MAM"/>
    <property type="match status" value="1"/>
</dbReference>
<evidence type="ECO:0000256" key="1">
    <source>
        <dbReference type="ARBA" id="ARBA00023157"/>
    </source>
</evidence>
<dbReference type="SMART" id="SM00042">
    <property type="entry name" value="CUB"/>
    <property type="match status" value="1"/>
</dbReference>
<feature type="disulfide bond" evidence="2">
    <location>
        <begin position="224"/>
        <end position="234"/>
    </location>
</feature>
<dbReference type="GO" id="GO:0016020">
    <property type="term" value="C:membrane"/>
    <property type="evidence" value="ECO:0007669"/>
    <property type="project" value="InterPro"/>
</dbReference>
<evidence type="ECO:0000259" key="5">
    <source>
        <dbReference type="PROSITE" id="PS50060"/>
    </source>
</evidence>
<dbReference type="SUPFAM" id="SSF57196">
    <property type="entry name" value="EGF/Laminin"/>
    <property type="match status" value="1"/>
</dbReference>
<comment type="caution">
    <text evidence="6">The sequence shown here is derived from an EMBL/GenBank/DDBJ whole genome shotgun (WGS) entry which is preliminary data.</text>
</comment>
<evidence type="ECO:0000259" key="3">
    <source>
        <dbReference type="PROSITE" id="PS01180"/>
    </source>
</evidence>
<feature type="domain" description="MAM" evidence="5">
    <location>
        <begin position="265"/>
        <end position="431"/>
    </location>
</feature>
<dbReference type="SMART" id="SM00181">
    <property type="entry name" value="EGF"/>
    <property type="match status" value="2"/>
</dbReference>
<dbReference type="InterPro" id="IPR035914">
    <property type="entry name" value="Sperma_CUB_dom_sf"/>
</dbReference>
<dbReference type="SUPFAM" id="SSF49854">
    <property type="entry name" value="Spermadhesin, CUB domain"/>
    <property type="match status" value="1"/>
</dbReference>
<gene>
    <name evidence="6" type="ORF">MEDL_63673</name>
</gene>
<dbReference type="CDD" id="cd00041">
    <property type="entry name" value="CUB"/>
    <property type="match status" value="1"/>
</dbReference>
<reference evidence="6" key="1">
    <citation type="submission" date="2021-03" db="EMBL/GenBank/DDBJ databases">
        <authorList>
            <person name="Bekaert M."/>
        </authorList>
    </citation>
    <scope>NUCLEOTIDE SEQUENCE</scope>
</reference>
<dbReference type="InterPro" id="IPR000859">
    <property type="entry name" value="CUB_dom"/>
</dbReference>
<feature type="disulfide bond" evidence="2">
    <location>
        <begin position="247"/>
        <end position="256"/>
    </location>
</feature>
<keyword evidence="7" id="KW-1185">Reference proteome</keyword>
<dbReference type="PANTHER" id="PTHR23282:SF101">
    <property type="entry name" value="MAM DOMAIN-CONTAINING PROTEIN"/>
    <property type="match status" value="1"/>
</dbReference>
<dbReference type="PROSITE" id="PS00022">
    <property type="entry name" value="EGF_1"/>
    <property type="match status" value="1"/>
</dbReference>
<keyword evidence="2" id="KW-0245">EGF-like domain</keyword>
<proteinExistence type="predicted"/>
<sequence length="474" mass="52094">MAKTIQFKDQRLEFLADSADGLEFYDIQDVTDAYKCTDHCTNIPNCQNGGFLNFQCTCTCPDVLTGTICEGTVSNSQTCGGVINLAAGEERLIQSPNYPSNYPTGLECTWLIKGTANNIVRASVQYMDISADAACNHWLEYRYNLLGQKGPKKCGTNFVADEEIWDSTPDEKCGTNFVADEEIWDSTPDELSNAMIIRFDSNTFSTKPAATGFSIKVQSIGKGCVTNPCMYGKCSSPEGTSDYTCTCNQGVSGKDCDMFTSSAVVKCTFEYGERCIFETEANHELNWDYQSLGTRSSNTGPDNAHKGFQYVYTEASGAIRQAGDKAVMSTNIQLSNVGYYMTFWYHMKGSTMGTLNIYAEGTTTAKSTIWTRSGSQGNDWVKGEVNITAMNGLKISIEGIRGSGWSSDIAIDDISLTPGTRGGSQLKTCSFEAGASCFWLKLQMTILIGLLYQENHHLLEQDQKRLMKEARTNT</sequence>
<feature type="domain" description="EGF-like" evidence="4">
    <location>
        <begin position="220"/>
        <end position="257"/>
    </location>
</feature>
<dbReference type="PROSITE" id="PS01180">
    <property type="entry name" value="CUB"/>
    <property type="match status" value="1"/>
</dbReference>
<dbReference type="SUPFAM" id="SSF49899">
    <property type="entry name" value="Concanavalin A-like lectins/glucanases"/>
    <property type="match status" value="1"/>
</dbReference>
<keyword evidence="1 2" id="KW-1015">Disulfide bond</keyword>
<evidence type="ECO:0000313" key="6">
    <source>
        <dbReference type="EMBL" id="CAG2252112.1"/>
    </source>
</evidence>
<dbReference type="Gene3D" id="2.10.25.10">
    <property type="entry name" value="Laminin"/>
    <property type="match status" value="1"/>
</dbReference>
<dbReference type="SMART" id="SM00137">
    <property type="entry name" value="MAM"/>
    <property type="match status" value="1"/>
</dbReference>
<evidence type="ECO:0000259" key="4">
    <source>
        <dbReference type="PROSITE" id="PS50026"/>
    </source>
</evidence>
<dbReference type="PANTHER" id="PTHR23282">
    <property type="entry name" value="APICAL ENDOSOMAL GLYCOPROTEIN PRECURSOR"/>
    <property type="match status" value="1"/>
</dbReference>
<dbReference type="Proteomes" id="UP000683360">
    <property type="component" value="Unassembled WGS sequence"/>
</dbReference>
<dbReference type="OrthoDB" id="6131090at2759"/>
<dbReference type="Gene3D" id="2.60.120.200">
    <property type="match status" value="1"/>
</dbReference>
<dbReference type="PROSITE" id="PS50060">
    <property type="entry name" value="MAM_2"/>
    <property type="match status" value="1"/>
</dbReference>
<dbReference type="EMBL" id="CAJPWZ010003105">
    <property type="protein sequence ID" value="CAG2252112.1"/>
    <property type="molecule type" value="Genomic_DNA"/>
</dbReference>
<protein>
    <submittedName>
        <fullName evidence="6">Uncharacterized protein</fullName>
    </submittedName>
</protein>
<dbReference type="Pfam" id="PF00629">
    <property type="entry name" value="MAM"/>
    <property type="match status" value="1"/>
</dbReference>
<accession>A0A8S3V3G8</accession>
<evidence type="ECO:0000256" key="2">
    <source>
        <dbReference type="PROSITE-ProRule" id="PRU00076"/>
    </source>
</evidence>